<proteinExistence type="predicted"/>
<dbReference type="SUPFAM" id="SSF53335">
    <property type="entry name" value="S-adenosyl-L-methionine-dependent methyltransferases"/>
    <property type="match status" value="1"/>
</dbReference>
<feature type="compositionally biased region" description="Basic residues" evidence="1">
    <location>
        <begin position="9"/>
        <end position="23"/>
    </location>
</feature>
<feature type="compositionally biased region" description="Polar residues" evidence="1">
    <location>
        <begin position="213"/>
        <end position="223"/>
    </location>
</feature>
<name>A0A4P9YHI3_ROZAC</name>
<evidence type="ECO:0000313" key="4">
    <source>
        <dbReference type="Proteomes" id="UP000281549"/>
    </source>
</evidence>
<dbReference type="EMBL" id="ML005449">
    <property type="protein sequence ID" value="RKP18472.1"/>
    <property type="molecule type" value="Genomic_DNA"/>
</dbReference>
<dbReference type="InterPro" id="IPR029063">
    <property type="entry name" value="SAM-dependent_MTases_sf"/>
</dbReference>
<accession>A0A4P9YHI3</accession>
<reference evidence="4" key="1">
    <citation type="journal article" date="2018" name="Nat. Microbiol.">
        <title>Leveraging single-cell genomics to expand the fungal tree of life.</title>
        <authorList>
            <person name="Ahrendt S.R."/>
            <person name="Quandt C.A."/>
            <person name="Ciobanu D."/>
            <person name="Clum A."/>
            <person name="Salamov A."/>
            <person name="Andreopoulos B."/>
            <person name="Cheng J.F."/>
            <person name="Woyke T."/>
            <person name="Pelin A."/>
            <person name="Henrissat B."/>
            <person name="Reynolds N.K."/>
            <person name="Benny G.L."/>
            <person name="Smith M.E."/>
            <person name="James T.Y."/>
            <person name="Grigoriev I.V."/>
        </authorList>
    </citation>
    <scope>NUCLEOTIDE SEQUENCE [LARGE SCALE GENOMIC DNA]</scope>
    <source>
        <strain evidence="4">CSF55</strain>
    </source>
</reference>
<evidence type="ECO:0000256" key="2">
    <source>
        <dbReference type="SAM" id="Phobius"/>
    </source>
</evidence>
<dbReference type="AlphaFoldDB" id="A0A4P9YHI3"/>
<evidence type="ECO:0000313" key="3">
    <source>
        <dbReference type="EMBL" id="RKP18472.1"/>
    </source>
</evidence>
<feature type="transmembrane region" description="Helical" evidence="2">
    <location>
        <begin position="81"/>
        <end position="102"/>
    </location>
</feature>
<evidence type="ECO:0000256" key="1">
    <source>
        <dbReference type="SAM" id="MobiDB-lite"/>
    </source>
</evidence>
<dbReference type="Gene3D" id="3.40.50.150">
    <property type="entry name" value="Vaccinia Virus protein VP39"/>
    <property type="match status" value="1"/>
</dbReference>
<feature type="region of interest" description="Disordered" evidence="1">
    <location>
        <begin position="201"/>
        <end position="230"/>
    </location>
</feature>
<keyword evidence="2" id="KW-0812">Transmembrane</keyword>
<dbReference type="Proteomes" id="UP000281549">
    <property type="component" value="Unassembled WGS sequence"/>
</dbReference>
<feature type="region of interest" description="Disordered" evidence="1">
    <location>
        <begin position="1"/>
        <end position="58"/>
    </location>
</feature>
<keyword evidence="2" id="KW-1133">Transmembrane helix</keyword>
<sequence length="435" mass="49263">MTKVVRSSTRNKKSNSRSPRRRSISRESTGLRAEEEEHLEIKREDEVLKPSSEKKPLNTIPEKTLKNVKEKEAGKIGPNKNAYFIAFLTSFLMAILFGSSLIGYALPAIYYAGGSLALHSVQFYHKLQPVHKYLYHITNLNPFENIVWKNGTGSNVNPKQIFDFFLVGEILDLGHLGDDDSYAYANRLRLIIENFNKSSSVKGKEKKSNSVETVTPLSKPNSSHSKDKKEKIKYETDPLHMLSTKYHEGVEYVTKMLHTAIPLPGIAYTTLNKPKVKLSALVDISKAPNLRISHLSENAHMLSLHNFTLPHNKFDFIFMDWSFPLNGEKNSTIMNILNNIHSSLRAGGRLIFVQPTIAKDSLLRTYQEYVISPLCYVSTSKECAWSQSIVPLMSKMAWNLYFAHVDGWQSPYLGTPIVIGIAQKGKASWYSAFFQ</sequence>
<protein>
    <submittedName>
        <fullName evidence="3">Uncharacterized protein</fullName>
    </submittedName>
</protein>
<organism evidence="3 4">
    <name type="scientific">Rozella allomycis (strain CSF55)</name>
    <dbReference type="NCBI Taxonomy" id="988480"/>
    <lineage>
        <taxon>Eukaryota</taxon>
        <taxon>Fungi</taxon>
        <taxon>Fungi incertae sedis</taxon>
        <taxon>Cryptomycota</taxon>
        <taxon>Cryptomycota incertae sedis</taxon>
        <taxon>Rozella</taxon>
    </lineage>
</organism>
<gene>
    <name evidence="3" type="ORF">ROZALSC1DRAFT_29856</name>
</gene>
<feature type="compositionally biased region" description="Basic and acidic residues" evidence="1">
    <location>
        <begin position="32"/>
        <end position="56"/>
    </location>
</feature>
<keyword evidence="2" id="KW-0472">Membrane</keyword>